<evidence type="ECO:0000313" key="1">
    <source>
        <dbReference type="EMBL" id="MBC8581056.1"/>
    </source>
</evidence>
<reference evidence="1" key="1">
    <citation type="submission" date="2020-08" db="EMBL/GenBank/DDBJ databases">
        <title>Genome public.</title>
        <authorList>
            <person name="Liu C."/>
            <person name="Sun Q."/>
        </authorList>
    </citation>
    <scope>NUCLEOTIDE SEQUENCE</scope>
    <source>
        <strain evidence="1">NSJ-12</strain>
    </source>
</reference>
<name>A0A926EJW4_9FIRM</name>
<evidence type="ECO:0000313" key="2">
    <source>
        <dbReference type="Proteomes" id="UP000655830"/>
    </source>
</evidence>
<accession>A0A926EJW4</accession>
<sequence length="358" mass="41293">MNNLTKSELDALLCKYGAREEYYKLELLDYYGSKKCDLHLKNGTINVYNDKVIKRYATLEFTEDDRVDYLNDKLRVCMGIRINKALKWYSLGVFLMLTPIVEDGICYANCYDEVISVQQDKLDSPKLFLKGTNYGEVLRYFLISCGITKINIQATDLVLTADVVCDYTKNKAEWFNYFAEQINYTSLMTDANGWFVSKKYVEPSPLNVTNTYKDNEMSIILGTPRKKMDYYNIPNVITRIVSHPQLGMLSSTYTNTDPTSIFSIQRRHGKKIVDVDTVDNIANQTELDNLVRKLAFNAVQVEQEVTFETLNMPTHTVNDILDLRHKDLRGIFVEQSYSITLKAGAKMQHVCKRLVRLE</sequence>
<organism evidence="1 2">
    <name type="scientific">Zhenhengia yiwuensis</name>
    <dbReference type="NCBI Taxonomy" id="2763666"/>
    <lineage>
        <taxon>Bacteria</taxon>
        <taxon>Bacillati</taxon>
        <taxon>Bacillota</taxon>
        <taxon>Clostridia</taxon>
        <taxon>Lachnospirales</taxon>
        <taxon>Lachnospiraceae</taxon>
        <taxon>Zhenhengia</taxon>
    </lineage>
</organism>
<gene>
    <name evidence="1" type="ORF">H8718_16185</name>
</gene>
<dbReference type="AlphaFoldDB" id="A0A926EJW4"/>
<keyword evidence="2" id="KW-1185">Reference proteome</keyword>
<proteinExistence type="predicted"/>
<dbReference type="RefSeq" id="WP_249333773.1">
    <property type="nucleotide sequence ID" value="NZ_JACRSY010000036.1"/>
</dbReference>
<dbReference type="EMBL" id="JACRSY010000036">
    <property type="protein sequence ID" value="MBC8581056.1"/>
    <property type="molecule type" value="Genomic_DNA"/>
</dbReference>
<protein>
    <submittedName>
        <fullName evidence="1">Uncharacterized protein</fullName>
    </submittedName>
</protein>
<dbReference type="Proteomes" id="UP000655830">
    <property type="component" value="Unassembled WGS sequence"/>
</dbReference>
<comment type="caution">
    <text evidence="1">The sequence shown here is derived from an EMBL/GenBank/DDBJ whole genome shotgun (WGS) entry which is preliminary data.</text>
</comment>